<dbReference type="GeneID" id="77954281"/>
<dbReference type="RefSeq" id="YP_010677894.1">
    <property type="nucleotide sequence ID" value="NC_071027.1"/>
</dbReference>
<reference evidence="1 2" key="1">
    <citation type="submission" date="2021-11" db="EMBL/GenBank/DDBJ databases">
        <authorList>
            <person name="Furlong K.P."/>
            <person name="Elkbouli M."/>
            <person name="Barwitzki K."/>
            <person name="Hastings E.M."/>
            <person name="Saal A.P."/>
            <person name="Sandouka T."/>
            <person name="Tran A."/>
            <person name="Tremblay V."/>
            <person name="Williams E.C."/>
            <person name="Giles L.L."/>
            <person name="McCarthy L."/>
            <person name="Wheaton K.A."/>
            <person name="Chan K."/>
            <person name="Rudner A.D."/>
            <person name="Beyer A.R."/>
            <person name="Chong R.A."/>
            <person name="Edgington N.P."/>
            <person name="Freise A.C."/>
            <person name="Garcia Costas A.M."/>
            <person name="Gibb B.P."/>
            <person name="Klyczek K.K."/>
            <person name="Swerdlow S.J."/>
            <person name="Garlena R.A."/>
            <person name="Russell D.A."/>
            <person name="Jacobs-Sera D."/>
            <person name="Hatfull G.F."/>
        </authorList>
    </citation>
    <scope>NUCLEOTIDE SEQUENCE [LARGE SCALE GENOMIC DNA]</scope>
</reference>
<dbReference type="EMBL" id="OL549188">
    <property type="protein sequence ID" value="UIW13236.1"/>
    <property type="molecule type" value="Genomic_DNA"/>
</dbReference>
<evidence type="ECO:0000313" key="2">
    <source>
        <dbReference type="Proteomes" id="UP001201439"/>
    </source>
</evidence>
<keyword evidence="2" id="KW-1185">Reference proteome</keyword>
<accession>A0AA48Y494</accession>
<evidence type="ECO:0000313" key="1">
    <source>
        <dbReference type="EMBL" id="UIW13236.1"/>
    </source>
</evidence>
<dbReference type="KEGG" id="vg:77954281"/>
<gene>
    <name evidence="1" type="primary">54</name>
    <name evidence="1" type="ORF">SEA_WARDA_54</name>
</gene>
<name>A0AA48Y494_9CAUD</name>
<dbReference type="Proteomes" id="UP001201439">
    <property type="component" value="Segment"/>
</dbReference>
<sequence length="134" mass="14543">MTPFTHTDKDGDRVHVTADDRYGALVEVTQSSPYTYGSYVPKDDAPAVALAILTAAGITASSLGGYDERAVWLLDRLATTRAAEKAKADAEAKLAEEALALLNAATDSCYADFPNETIRETWLRAARRARELHN</sequence>
<protein>
    <submittedName>
        <fullName evidence="1">Uncharacterized protein</fullName>
    </submittedName>
</protein>
<proteinExistence type="predicted"/>
<organism evidence="1 2">
    <name type="scientific">Arthrobacter phage Warda</name>
    <dbReference type="NCBI Taxonomy" id="2832322"/>
    <lineage>
        <taxon>Viruses</taxon>
        <taxon>Duplodnaviria</taxon>
        <taxon>Heunggongvirae</taxon>
        <taxon>Uroviricota</taxon>
        <taxon>Caudoviricetes</taxon>
        <taxon>Casidaviridae</taxon>
        <taxon>Yangvirus</taxon>
        <taxon>Yangvirus warda</taxon>
    </lineage>
</organism>